<accession>A0A0M0JM19</accession>
<sequence>RDHVALLPRPWREARRALQDSQQLADAPRTLWRSKDEERDPRTQKGGPTGTEIIFKHGYETQQHDSTSSLSARATRYSQEQGRMRGDSCAASAQNAQRSSLRSERLVQSRACHARDPGVSCARPLDVREARSQSARSQSALERRPSWLPATPTKTSYDKAGTSDEPVTDARYGRKRRAGECVRIYRARATHRLRRSRLMILWL</sequence>
<comment type="caution">
    <text evidence="2">The sequence shown here is derived from an EMBL/GenBank/DDBJ whole genome shotgun (WGS) entry which is preliminary data.</text>
</comment>
<dbReference type="AlphaFoldDB" id="A0A0M0JM19"/>
<name>A0A0M0JM19_9EUKA</name>
<reference evidence="3" key="1">
    <citation type="journal article" date="2015" name="PLoS Genet.">
        <title>Genome Sequence and Transcriptome Analyses of Chrysochromulina tobin: Metabolic Tools for Enhanced Algal Fitness in the Prominent Order Prymnesiales (Haptophyceae).</title>
        <authorList>
            <person name="Hovde B.T."/>
            <person name="Deodato C.R."/>
            <person name="Hunsperger H.M."/>
            <person name="Ryken S.A."/>
            <person name="Yost W."/>
            <person name="Jha R.K."/>
            <person name="Patterson J."/>
            <person name="Monnat R.J. Jr."/>
            <person name="Barlow S.B."/>
            <person name="Starkenburg S.R."/>
            <person name="Cattolico R.A."/>
        </authorList>
    </citation>
    <scope>NUCLEOTIDE SEQUENCE</scope>
    <source>
        <strain evidence="3">CCMP291</strain>
    </source>
</reference>
<feature type="compositionally biased region" description="Basic and acidic residues" evidence="1">
    <location>
        <begin position="33"/>
        <end position="43"/>
    </location>
</feature>
<evidence type="ECO:0000313" key="3">
    <source>
        <dbReference type="Proteomes" id="UP000037460"/>
    </source>
</evidence>
<feature type="non-terminal residue" evidence="2">
    <location>
        <position position="1"/>
    </location>
</feature>
<keyword evidence="3" id="KW-1185">Reference proteome</keyword>
<dbReference type="EMBL" id="JWZX01002732">
    <property type="protein sequence ID" value="KOO27313.1"/>
    <property type="molecule type" value="Genomic_DNA"/>
</dbReference>
<feature type="compositionally biased region" description="Polar residues" evidence="1">
    <location>
        <begin position="91"/>
        <end position="100"/>
    </location>
</feature>
<proteinExistence type="predicted"/>
<protein>
    <submittedName>
        <fullName evidence="2">Uncharacterized protein</fullName>
    </submittedName>
</protein>
<dbReference type="Proteomes" id="UP000037460">
    <property type="component" value="Unassembled WGS sequence"/>
</dbReference>
<gene>
    <name evidence="2" type="ORF">Ctob_002287</name>
</gene>
<feature type="region of interest" description="Disordered" evidence="1">
    <location>
        <begin position="15"/>
        <end position="104"/>
    </location>
</feature>
<organism evidence="2 3">
    <name type="scientific">Chrysochromulina tobinii</name>
    <dbReference type="NCBI Taxonomy" id="1460289"/>
    <lineage>
        <taxon>Eukaryota</taxon>
        <taxon>Haptista</taxon>
        <taxon>Haptophyta</taxon>
        <taxon>Prymnesiophyceae</taxon>
        <taxon>Prymnesiales</taxon>
        <taxon>Chrysochromulinaceae</taxon>
        <taxon>Chrysochromulina</taxon>
    </lineage>
</organism>
<feature type="compositionally biased region" description="Basic and acidic residues" evidence="1">
    <location>
        <begin position="54"/>
        <end position="63"/>
    </location>
</feature>
<evidence type="ECO:0000256" key="1">
    <source>
        <dbReference type="SAM" id="MobiDB-lite"/>
    </source>
</evidence>
<feature type="region of interest" description="Disordered" evidence="1">
    <location>
        <begin position="124"/>
        <end position="172"/>
    </location>
</feature>
<evidence type="ECO:0000313" key="2">
    <source>
        <dbReference type="EMBL" id="KOO27313.1"/>
    </source>
</evidence>
<feature type="compositionally biased region" description="Polar residues" evidence="1">
    <location>
        <begin position="64"/>
        <end position="81"/>
    </location>
</feature>